<keyword evidence="3" id="KW-0804">Transcription</keyword>
<dbReference type="InterPro" id="IPR036390">
    <property type="entry name" value="WH_DNA-bd_sf"/>
</dbReference>
<dbReference type="PANTHER" id="PTHR43132:SF6">
    <property type="entry name" value="HTH-TYPE TRANSCRIPTIONAL REPRESSOR CZRA"/>
    <property type="match status" value="1"/>
</dbReference>
<feature type="domain" description="HTH arsR-type" evidence="5">
    <location>
        <begin position="293"/>
        <end position="364"/>
    </location>
</feature>
<dbReference type="EMBL" id="JBHLUE010000017">
    <property type="protein sequence ID" value="MFC0566688.1"/>
    <property type="molecule type" value="Genomic_DNA"/>
</dbReference>
<dbReference type="Proteomes" id="UP001589894">
    <property type="component" value="Unassembled WGS sequence"/>
</dbReference>
<feature type="compositionally biased region" description="Pro residues" evidence="4">
    <location>
        <begin position="111"/>
        <end position="121"/>
    </location>
</feature>
<dbReference type="InterPro" id="IPR011991">
    <property type="entry name" value="ArsR-like_HTH"/>
</dbReference>
<evidence type="ECO:0000313" key="7">
    <source>
        <dbReference type="Proteomes" id="UP001589894"/>
    </source>
</evidence>
<feature type="region of interest" description="Disordered" evidence="4">
    <location>
        <begin position="109"/>
        <end position="149"/>
    </location>
</feature>
<evidence type="ECO:0000256" key="1">
    <source>
        <dbReference type="ARBA" id="ARBA00023015"/>
    </source>
</evidence>
<keyword evidence="1" id="KW-0805">Transcription regulation</keyword>
<organism evidence="6 7">
    <name type="scientific">Plantactinospora siamensis</name>
    <dbReference type="NCBI Taxonomy" id="555372"/>
    <lineage>
        <taxon>Bacteria</taxon>
        <taxon>Bacillati</taxon>
        <taxon>Actinomycetota</taxon>
        <taxon>Actinomycetes</taxon>
        <taxon>Micromonosporales</taxon>
        <taxon>Micromonosporaceae</taxon>
        <taxon>Plantactinospora</taxon>
    </lineage>
</organism>
<dbReference type="Gene3D" id="1.10.10.10">
    <property type="entry name" value="Winged helix-like DNA-binding domain superfamily/Winged helix DNA-binding domain"/>
    <property type="match status" value="1"/>
</dbReference>
<protein>
    <submittedName>
        <fullName evidence="6">DUF5937 family protein</fullName>
    </submittedName>
</protein>
<dbReference type="InterPro" id="IPR036388">
    <property type="entry name" value="WH-like_DNA-bd_sf"/>
</dbReference>
<dbReference type="RefSeq" id="WP_377341569.1">
    <property type="nucleotide sequence ID" value="NZ_JBHLUE010000017.1"/>
</dbReference>
<comment type="caution">
    <text evidence="6">The sequence shown here is derived from an EMBL/GenBank/DDBJ whole genome shotgun (WGS) entry which is preliminary data.</text>
</comment>
<name>A0ABV6P353_9ACTN</name>
<dbReference type="InterPro" id="IPR045981">
    <property type="entry name" value="DUF5937"/>
</dbReference>
<sequence length="366" mass="38891">MISLAVDASRLTRSRFALSRLAELGNGLEVLTHPERAPYAHDWVVATRPRAAAADLAVLLAVVERATWYVPDFLVPVPASYEPTLRTELDQVAGTPPEVVRQQLARAFRLGPPPPDLPPRQPAAAADRDEPAAYRADRDPSVGRPADRDIRPPLPAVVADVLAAGEGALAACLAEQLERCWRRAMAGSWPTLQRILDEDVRHHSAVAGRVGFGEIISGLHPQLSWDGSRVTLPIPLTAEVDAAAGLVLVPSVFLPRPALWAGKPGQPMVGYPARGRGRVWAAVSPPGASDGTDVLGPRRAALLADLDTPRSTTDLAARHGLSAATVSYHLGRLRRAGLVAGEQVGHAVLYQRTPRARALLGAVTGG</sequence>
<dbReference type="Pfam" id="PF12840">
    <property type="entry name" value="HTH_20"/>
    <property type="match status" value="1"/>
</dbReference>
<dbReference type="Pfam" id="PF19361">
    <property type="entry name" value="DUF5937"/>
    <property type="match status" value="1"/>
</dbReference>
<gene>
    <name evidence="6" type="ORF">ACFFHU_21420</name>
</gene>
<evidence type="ECO:0000256" key="3">
    <source>
        <dbReference type="ARBA" id="ARBA00023163"/>
    </source>
</evidence>
<dbReference type="InterPro" id="IPR051011">
    <property type="entry name" value="Metal_resp_trans_reg"/>
</dbReference>
<evidence type="ECO:0000259" key="5">
    <source>
        <dbReference type="SMART" id="SM00418"/>
    </source>
</evidence>
<dbReference type="CDD" id="cd00090">
    <property type="entry name" value="HTH_ARSR"/>
    <property type="match status" value="1"/>
</dbReference>
<proteinExistence type="predicted"/>
<keyword evidence="7" id="KW-1185">Reference proteome</keyword>
<dbReference type="PANTHER" id="PTHR43132">
    <property type="entry name" value="ARSENICAL RESISTANCE OPERON REPRESSOR ARSR-RELATED"/>
    <property type="match status" value="1"/>
</dbReference>
<dbReference type="InterPro" id="IPR001845">
    <property type="entry name" value="HTH_ArsR_DNA-bd_dom"/>
</dbReference>
<reference evidence="6 7" key="1">
    <citation type="submission" date="2024-09" db="EMBL/GenBank/DDBJ databases">
        <authorList>
            <person name="Sun Q."/>
            <person name="Mori K."/>
        </authorList>
    </citation>
    <scope>NUCLEOTIDE SEQUENCE [LARGE SCALE GENOMIC DNA]</scope>
    <source>
        <strain evidence="6 7">TBRC 2205</strain>
    </source>
</reference>
<evidence type="ECO:0000313" key="6">
    <source>
        <dbReference type="EMBL" id="MFC0566688.1"/>
    </source>
</evidence>
<dbReference type="SUPFAM" id="SSF46785">
    <property type="entry name" value="Winged helix' DNA-binding domain"/>
    <property type="match status" value="1"/>
</dbReference>
<evidence type="ECO:0000256" key="2">
    <source>
        <dbReference type="ARBA" id="ARBA00023125"/>
    </source>
</evidence>
<dbReference type="SMART" id="SM00418">
    <property type="entry name" value="HTH_ARSR"/>
    <property type="match status" value="1"/>
</dbReference>
<evidence type="ECO:0000256" key="4">
    <source>
        <dbReference type="SAM" id="MobiDB-lite"/>
    </source>
</evidence>
<accession>A0ABV6P353</accession>
<feature type="compositionally biased region" description="Basic and acidic residues" evidence="4">
    <location>
        <begin position="126"/>
        <end position="149"/>
    </location>
</feature>
<keyword evidence="2" id="KW-0238">DNA-binding</keyword>